<gene>
    <name evidence="2" type="ORF">RJT34_24455</name>
</gene>
<feature type="compositionally biased region" description="Basic residues" evidence="1">
    <location>
        <begin position="90"/>
        <end position="102"/>
    </location>
</feature>
<sequence length="111" mass="12640">MQIPHSFFHIVKEEVFEGINKDEVEGERNKPLGTWDTRDGSTRASLARNKSPQITLHSSSTSDALPVSHSNLKETDYSRKKPYSMTSRLSLKRHQLSIKHPRLGSMPDTHD</sequence>
<dbReference type="AlphaFoldDB" id="A0AAN9FUQ7"/>
<keyword evidence="3" id="KW-1185">Reference proteome</keyword>
<organism evidence="2 3">
    <name type="scientific">Clitoria ternatea</name>
    <name type="common">Butterfly pea</name>
    <dbReference type="NCBI Taxonomy" id="43366"/>
    <lineage>
        <taxon>Eukaryota</taxon>
        <taxon>Viridiplantae</taxon>
        <taxon>Streptophyta</taxon>
        <taxon>Embryophyta</taxon>
        <taxon>Tracheophyta</taxon>
        <taxon>Spermatophyta</taxon>
        <taxon>Magnoliopsida</taxon>
        <taxon>eudicotyledons</taxon>
        <taxon>Gunneridae</taxon>
        <taxon>Pentapetalae</taxon>
        <taxon>rosids</taxon>
        <taxon>fabids</taxon>
        <taxon>Fabales</taxon>
        <taxon>Fabaceae</taxon>
        <taxon>Papilionoideae</taxon>
        <taxon>50 kb inversion clade</taxon>
        <taxon>NPAAA clade</taxon>
        <taxon>indigoferoid/millettioid clade</taxon>
        <taxon>Phaseoleae</taxon>
        <taxon>Clitoria</taxon>
    </lineage>
</organism>
<evidence type="ECO:0000313" key="3">
    <source>
        <dbReference type="Proteomes" id="UP001359559"/>
    </source>
</evidence>
<proteinExistence type="predicted"/>
<protein>
    <submittedName>
        <fullName evidence="2">Uncharacterized protein</fullName>
    </submittedName>
</protein>
<evidence type="ECO:0000256" key="1">
    <source>
        <dbReference type="SAM" id="MobiDB-lite"/>
    </source>
</evidence>
<feature type="region of interest" description="Disordered" evidence="1">
    <location>
        <begin position="22"/>
        <end position="111"/>
    </location>
</feature>
<accession>A0AAN9FUQ7</accession>
<feature type="compositionally biased region" description="Polar residues" evidence="1">
    <location>
        <begin position="42"/>
        <end position="63"/>
    </location>
</feature>
<feature type="compositionally biased region" description="Basic and acidic residues" evidence="1">
    <location>
        <begin position="22"/>
        <end position="41"/>
    </location>
</feature>
<name>A0AAN9FUQ7_CLITE</name>
<evidence type="ECO:0000313" key="2">
    <source>
        <dbReference type="EMBL" id="KAK7279403.1"/>
    </source>
</evidence>
<reference evidence="2 3" key="1">
    <citation type="submission" date="2024-01" db="EMBL/GenBank/DDBJ databases">
        <title>The genomes of 5 underutilized Papilionoideae crops provide insights into root nodulation and disease resistance.</title>
        <authorList>
            <person name="Yuan L."/>
        </authorList>
    </citation>
    <scope>NUCLEOTIDE SEQUENCE [LARGE SCALE GENOMIC DNA]</scope>
    <source>
        <strain evidence="2">LY-2023</strain>
        <tissue evidence="2">Leaf</tissue>
    </source>
</reference>
<dbReference type="Proteomes" id="UP001359559">
    <property type="component" value="Unassembled WGS sequence"/>
</dbReference>
<comment type="caution">
    <text evidence="2">The sequence shown here is derived from an EMBL/GenBank/DDBJ whole genome shotgun (WGS) entry which is preliminary data.</text>
</comment>
<dbReference type="EMBL" id="JAYKXN010000006">
    <property type="protein sequence ID" value="KAK7279403.1"/>
    <property type="molecule type" value="Genomic_DNA"/>
</dbReference>